<keyword evidence="3" id="KW-1003">Cell membrane</keyword>
<name>A0A520S1K3_9GAMM</name>
<dbReference type="PANTHER" id="PTHR22777">
    <property type="entry name" value="HEMOLYSIN-RELATED"/>
    <property type="match status" value="1"/>
</dbReference>
<dbReference type="AlphaFoldDB" id="A0A520S1K3"/>
<dbReference type="SMART" id="SM01091">
    <property type="entry name" value="CorC_HlyC"/>
    <property type="match status" value="1"/>
</dbReference>
<keyword evidence="5" id="KW-0677">Repeat</keyword>
<feature type="transmembrane region" description="Helical" evidence="11">
    <location>
        <begin position="45"/>
        <end position="69"/>
    </location>
</feature>
<dbReference type="SUPFAM" id="SSF56176">
    <property type="entry name" value="FAD-binding/transporter-associated domain-like"/>
    <property type="match status" value="1"/>
</dbReference>
<dbReference type="GO" id="GO:0005886">
    <property type="term" value="C:plasma membrane"/>
    <property type="evidence" value="ECO:0007669"/>
    <property type="project" value="UniProtKB-SubCell"/>
</dbReference>
<proteinExistence type="inferred from homology"/>
<evidence type="ECO:0000256" key="11">
    <source>
        <dbReference type="SAM" id="Phobius"/>
    </source>
</evidence>
<evidence type="ECO:0000259" key="12">
    <source>
        <dbReference type="PROSITE" id="PS51371"/>
    </source>
</evidence>
<dbReference type="InterPro" id="IPR002550">
    <property type="entry name" value="CNNM"/>
</dbReference>
<comment type="caution">
    <text evidence="14">The sequence shown here is derived from an EMBL/GenBank/DDBJ whole genome shotgun (WGS) entry which is preliminary data.</text>
</comment>
<sequence>MLSAYFSGSETAMMRVNRFRLKHLANEGHRGARKASRLLKRPDRLLSLILIGNNFVNFTAASIATLLVIDLFGEANVAWAPVICTIIFLIFAEVAPKTIAEAYPEKISLMSAYILQPLMAICWILVEPVIRLSNSLLRIAGVPERESEDTDNLTHEELRTVVNEGVTIAERPQGMMLGVLDLNKVTVNDIMVARIDIEGIDLTDDIESILNQIRATQHTRVPVFNEDIDKVIGVLHLRNAARFLTAENPTKASIVQETDEPYFVPENTPLHTQLVNFQQTKQRIGLVVDEYGDIEGIVTMEDILEEIVGEFTTDIAETGVNIHPEADNTFLIDGGTHIRLINRSLGWKLPQEGPKTLSGLIIEELEIIPDSSCCIALNDYHIEVIQIQDNMIKTARINQTETEIIEE</sequence>
<comment type="subcellular location">
    <subcellularLocation>
        <location evidence="1">Cell membrane</location>
        <topology evidence="1">Multi-pass membrane protein</topology>
    </subcellularLocation>
</comment>
<dbReference type="CDD" id="cd04590">
    <property type="entry name" value="CBS_pair_CorC_HlyC_assoc"/>
    <property type="match status" value="1"/>
</dbReference>
<evidence type="ECO:0000256" key="4">
    <source>
        <dbReference type="ARBA" id="ARBA00022692"/>
    </source>
</evidence>
<dbReference type="EMBL" id="SHAG01000013">
    <property type="protein sequence ID" value="RZO76348.1"/>
    <property type="molecule type" value="Genomic_DNA"/>
</dbReference>
<evidence type="ECO:0000313" key="15">
    <source>
        <dbReference type="Proteomes" id="UP000316199"/>
    </source>
</evidence>
<keyword evidence="7 9" id="KW-0129">CBS domain</keyword>
<dbReference type="InterPro" id="IPR044751">
    <property type="entry name" value="Ion_transp-like_CBS"/>
</dbReference>
<evidence type="ECO:0000256" key="1">
    <source>
        <dbReference type="ARBA" id="ARBA00004651"/>
    </source>
</evidence>
<feature type="domain" description="CNNM transmembrane" evidence="13">
    <location>
        <begin position="1"/>
        <end position="175"/>
    </location>
</feature>
<evidence type="ECO:0000256" key="8">
    <source>
        <dbReference type="ARBA" id="ARBA00023136"/>
    </source>
</evidence>
<feature type="transmembrane region" description="Helical" evidence="11">
    <location>
        <begin position="75"/>
        <end position="95"/>
    </location>
</feature>
<evidence type="ECO:0000256" key="2">
    <source>
        <dbReference type="ARBA" id="ARBA00006337"/>
    </source>
</evidence>
<evidence type="ECO:0000256" key="5">
    <source>
        <dbReference type="ARBA" id="ARBA00022737"/>
    </source>
</evidence>
<evidence type="ECO:0000259" key="13">
    <source>
        <dbReference type="PROSITE" id="PS51846"/>
    </source>
</evidence>
<dbReference type="InterPro" id="IPR005170">
    <property type="entry name" value="Transptr-assoc_dom"/>
</dbReference>
<gene>
    <name evidence="14" type="ORF">EVA68_04585</name>
</gene>
<feature type="transmembrane region" description="Helical" evidence="11">
    <location>
        <begin position="107"/>
        <end position="126"/>
    </location>
</feature>
<keyword evidence="4 10" id="KW-0812">Transmembrane</keyword>
<dbReference type="InterPro" id="IPR016169">
    <property type="entry name" value="FAD-bd_PCMH_sub2"/>
</dbReference>
<evidence type="ECO:0000256" key="10">
    <source>
        <dbReference type="PROSITE-ProRule" id="PRU01193"/>
    </source>
</evidence>
<keyword evidence="8 10" id="KW-0472">Membrane</keyword>
<dbReference type="InterPro" id="IPR000644">
    <property type="entry name" value="CBS_dom"/>
</dbReference>
<feature type="domain" description="CBS" evidence="12">
    <location>
        <begin position="257"/>
        <end position="315"/>
    </location>
</feature>
<accession>A0A520S1K3</accession>
<organism evidence="14 15">
    <name type="scientific">OM182 bacterium</name>
    <dbReference type="NCBI Taxonomy" id="2510334"/>
    <lineage>
        <taxon>Bacteria</taxon>
        <taxon>Pseudomonadati</taxon>
        <taxon>Pseudomonadota</taxon>
        <taxon>Gammaproteobacteria</taxon>
        <taxon>OMG group</taxon>
        <taxon>OM182 clade</taxon>
    </lineage>
</organism>
<dbReference type="PROSITE" id="PS51846">
    <property type="entry name" value="CNNM"/>
    <property type="match status" value="1"/>
</dbReference>
<dbReference type="Gene3D" id="3.30.465.10">
    <property type="match status" value="1"/>
</dbReference>
<evidence type="ECO:0000256" key="7">
    <source>
        <dbReference type="ARBA" id="ARBA00023122"/>
    </source>
</evidence>
<dbReference type="InterPro" id="IPR046342">
    <property type="entry name" value="CBS_dom_sf"/>
</dbReference>
<dbReference type="SUPFAM" id="SSF54631">
    <property type="entry name" value="CBS-domain pair"/>
    <property type="match status" value="1"/>
</dbReference>
<dbReference type="PROSITE" id="PS51371">
    <property type="entry name" value="CBS"/>
    <property type="match status" value="2"/>
</dbReference>
<evidence type="ECO:0000256" key="3">
    <source>
        <dbReference type="ARBA" id="ARBA00022475"/>
    </source>
</evidence>
<dbReference type="GO" id="GO:0050660">
    <property type="term" value="F:flavin adenine dinucleotide binding"/>
    <property type="evidence" value="ECO:0007669"/>
    <property type="project" value="InterPro"/>
</dbReference>
<dbReference type="InterPro" id="IPR036318">
    <property type="entry name" value="FAD-bd_PCMH-like_sf"/>
</dbReference>
<reference evidence="14 15" key="1">
    <citation type="submission" date="2019-02" db="EMBL/GenBank/DDBJ databases">
        <title>Prokaryotic population dynamics and viral predation in marine succession experiment using metagenomics: the confinement effect.</title>
        <authorList>
            <person name="Haro-Moreno J.M."/>
            <person name="Rodriguez-Valera F."/>
            <person name="Lopez-Perez M."/>
        </authorList>
    </citation>
    <scope>NUCLEOTIDE SEQUENCE [LARGE SCALE GENOMIC DNA]</scope>
    <source>
        <strain evidence="14">MED-G157</strain>
    </source>
</reference>
<protein>
    <submittedName>
        <fullName evidence="14">HlyC/CorC family transporter</fullName>
    </submittedName>
</protein>
<dbReference type="Proteomes" id="UP000316199">
    <property type="component" value="Unassembled WGS sequence"/>
</dbReference>
<keyword evidence="6 10" id="KW-1133">Transmembrane helix</keyword>
<dbReference type="Pfam" id="PF03471">
    <property type="entry name" value="CorC_HlyC"/>
    <property type="match status" value="1"/>
</dbReference>
<dbReference type="Pfam" id="PF01595">
    <property type="entry name" value="CNNM"/>
    <property type="match status" value="1"/>
</dbReference>
<dbReference type="Gene3D" id="3.10.580.10">
    <property type="entry name" value="CBS-domain"/>
    <property type="match status" value="1"/>
</dbReference>
<feature type="domain" description="CBS" evidence="12">
    <location>
        <begin position="191"/>
        <end position="250"/>
    </location>
</feature>
<dbReference type="Pfam" id="PF00571">
    <property type="entry name" value="CBS"/>
    <property type="match status" value="2"/>
</dbReference>
<dbReference type="PANTHER" id="PTHR22777:SF32">
    <property type="entry name" value="UPF0053 INNER MEMBRANE PROTEIN YFJD"/>
    <property type="match status" value="1"/>
</dbReference>
<evidence type="ECO:0000256" key="9">
    <source>
        <dbReference type="PROSITE-ProRule" id="PRU00703"/>
    </source>
</evidence>
<evidence type="ECO:0000313" key="14">
    <source>
        <dbReference type="EMBL" id="RZO76348.1"/>
    </source>
</evidence>
<evidence type="ECO:0000256" key="6">
    <source>
        <dbReference type="ARBA" id="ARBA00022989"/>
    </source>
</evidence>
<comment type="similarity">
    <text evidence="2">Belongs to the UPF0053 family.</text>
</comment>